<name>A0A674NSN3_TAKRU</name>
<dbReference type="SUPFAM" id="SSF56112">
    <property type="entry name" value="Protein kinase-like (PK-like)"/>
    <property type="match status" value="2"/>
</dbReference>
<evidence type="ECO:0000313" key="9">
    <source>
        <dbReference type="Proteomes" id="UP000005226"/>
    </source>
</evidence>
<dbReference type="Ensembl" id="ENSTRUT00000087171.1">
    <property type="protein sequence ID" value="ENSTRUP00000076642.1"/>
    <property type="gene ID" value="ENSTRUG00000026008.1"/>
</dbReference>
<reference evidence="8" key="3">
    <citation type="submission" date="2025-09" db="UniProtKB">
        <authorList>
            <consortium name="Ensembl"/>
        </authorList>
    </citation>
    <scope>IDENTIFICATION</scope>
</reference>
<dbReference type="InterPro" id="IPR011009">
    <property type="entry name" value="Kinase-like_dom_sf"/>
</dbReference>
<keyword evidence="5" id="KW-0067">ATP-binding</keyword>
<dbReference type="PANTHER" id="PTHR24058">
    <property type="entry name" value="DUAL SPECIFICITY PROTEIN KINASE"/>
    <property type="match status" value="1"/>
</dbReference>
<keyword evidence="3" id="KW-0547">Nucleotide-binding</keyword>
<evidence type="ECO:0000313" key="8">
    <source>
        <dbReference type="Ensembl" id="ENSTRUP00000076642.1"/>
    </source>
</evidence>
<dbReference type="PROSITE" id="PS00108">
    <property type="entry name" value="PROTEIN_KINASE_ST"/>
    <property type="match status" value="1"/>
</dbReference>
<dbReference type="InterPro" id="IPR000719">
    <property type="entry name" value="Prot_kinase_dom"/>
</dbReference>
<dbReference type="GO" id="GO:0005524">
    <property type="term" value="F:ATP binding"/>
    <property type="evidence" value="ECO:0007669"/>
    <property type="project" value="UniProtKB-KW"/>
</dbReference>
<evidence type="ECO:0000256" key="6">
    <source>
        <dbReference type="SAM" id="MobiDB-lite"/>
    </source>
</evidence>
<evidence type="ECO:0000256" key="1">
    <source>
        <dbReference type="ARBA" id="ARBA00022527"/>
    </source>
</evidence>
<proteinExistence type="predicted"/>
<evidence type="ECO:0000259" key="7">
    <source>
        <dbReference type="PROSITE" id="PS50011"/>
    </source>
</evidence>
<dbReference type="Pfam" id="PF00069">
    <property type="entry name" value="Pkinase"/>
    <property type="match status" value="1"/>
</dbReference>
<keyword evidence="2" id="KW-0808">Transferase</keyword>
<feature type="region of interest" description="Disordered" evidence="6">
    <location>
        <begin position="440"/>
        <end position="471"/>
    </location>
</feature>
<dbReference type="GeneTree" id="ENSGT00940000174653"/>
<dbReference type="AlphaFoldDB" id="A0A674NSN3"/>
<protein>
    <recommendedName>
        <fullName evidence="7">Protein kinase domain-containing protein</fullName>
    </recommendedName>
</protein>
<feature type="compositionally biased region" description="Polar residues" evidence="6">
    <location>
        <begin position="529"/>
        <end position="551"/>
    </location>
</feature>
<dbReference type="Proteomes" id="UP000005226">
    <property type="component" value="Chromosome 3"/>
</dbReference>
<evidence type="ECO:0000256" key="3">
    <source>
        <dbReference type="ARBA" id="ARBA00022741"/>
    </source>
</evidence>
<dbReference type="PROSITE" id="PS50011">
    <property type="entry name" value="PROTEIN_KINASE_DOM"/>
    <property type="match status" value="1"/>
</dbReference>
<dbReference type="InterPro" id="IPR008271">
    <property type="entry name" value="Ser/Thr_kinase_AS"/>
</dbReference>
<feature type="region of interest" description="Disordered" evidence="6">
    <location>
        <begin position="523"/>
        <end position="551"/>
    </location>
</feature>
<accession>A0A674NSN3</accession>
<organism evidence="8 9">
    <name type="scientific">Takifugu rubripes</name>
    <name type="common">Japanese pufferfish</name>
    <name type="synonym">Fugu rubripes</name>
    <dbReference type="NCBI Taxonomy" id="31033"/>
    <lineage>
        <taxon>Eukaryota</taxon>
        <taxon>Metazoa</taxon>
        <taxon>Chordata</taxon>
        <taxon>Craniata</taxon>
        <taxon>Vertebrata</taxon>
        <taxon>Euteleostomi</taxon>
        <taxon>Actinopterygii</taxon>
        <taxon>Neopterygii</taxon>
        <taxon>Teleostei</taxon>
        <taxon>Neoteleostei</taxon>
        <taxon>Acanthomorphata</taxon>
        <taxon>Eupercaria</taxon>
        <taxon>Tetraodontiformes</taxon>
        <taxon>Tetradontoidea</taxon>
        <taxon>Tetraodontidae</taxon>
        <taxon>Takifugu</taxon>
    </lineage>
</organism>
<feature type="compositionally biased region" description="Polar residues" evidence="6">
    <location>
        <begin position="447"/>
        <end position="460"/>
    </location>
</feature>
<dbReference type="Gene3D" id="1.10.510.10">
    <property type="entry name" value="Transferase(Phosphotransferase) domain 1"/>
    <property type="match status" value="2"/>
</dbReference>
<keyword evidence="9" id="KW-1185">Reference proteome</keyword>
<evidence type="ECO:0000256" key="4">
    <source>
        <dbReference type="ARBA" id="ARBA00022777"/>
    </source>
</evidence>
<keyword evidence="1" id="KW-0723">Serine/threonine-protein kinase</keyword>
<evidence type="ECO:0000256" key="5">
    <source>
        <dbReference type="ARBA" id="ARBA00022840"/>
    </source>
</evidence>
<evidence type="ECO:0000256" key="2">
    <source>
        <dbReference type="ARBA" id="ARBA00022679"/>
    </source>
</evidence>
<dbReference type="InterPro" id="IPR050494">
    <property type="entry name" value="Ser_Thr_dual-spec_kinase"/>
</dbReference>
<reference evidence="8 9" key="1">
    <citation type="journal article" date="2011" name="Genome Biol. Evol.">
        <title>Integration of the genetic map and genome assembly of fugu facilitates insights into distinct features of genome evolution in teleosts and mammals.</title>
        <authorList>
            <person name="Kai W."/>
            <person name="Kikuchi K."/>
            <person name="Tohari S."/>
            <person name="Chew A.K."/>
            <person name="Tay A."/>
            <person name="Fujiwara A."/>
            <person name="Hosoya S."/>
            <person name="Suetake H."/>
            <person name="Naruse K."/>
            <person name="Brenner S."/>
            <person name="Suzuki Y."/>
            <person name="Venkatesh B."/>
        </authorList>
    </citation>
    <scope>NUCLEOTIDE SEQUENCE [LARGE SCALE GENOMIC DNA]</scope>
</reference>
<feature type="domain" description="Protein kinase" evidence="7">
    <location>
        <begin position="23"/>
        <end position="404"/>
    </location>
</feature>
<sequence>MSAYVTNKNQVYVSKLIQQKEKKANLSSKNMGVFTNKVDVHQSRKDGTMEAVKVMKSSTNVIKTAKHEIQILKQLRRLDPNTSHVVRFNSFFFNMEDICLSFEFLDMDLHTYISEMSPCKMCLPLPEVRHITEQLVMALHHLKTIGIIHMDIKPENVMIVDHHAKPLQVKLVDFGGAQMSGNIDFETCIFTQVYSSAEVLLESEMNEALDMWSLGVTAFELAVGTVLFPYNRCYSIINSIVKILGHEKEEDFIQQEHMSGNIDFETCIFTQVYSSAEVLLESEMNEALDMWSLGVTAFELAVGTVLFPYNRCYSIINSIVKILGQPPDHVLDKGQQTEEFFNRRTNDYPRWTIKTAEEYGIRMLLVQQEHATGLDLFMDLIKNMLQVDPNQRITPMEALQHPFFTVKEETVKELEASSMEPCVENIQLTNYAVDQLEKPEHVPPETVVSQENPAEVQPDNSGEDQLNDGFQTEDNTLNYTCFVNTLRTVGHALALPKRTEKFDWFGCPAGWHGHLERAGKRTIHKIPNTPENSKSTKTPNYSDTGRQEFSP</sequence>
<reference evidence="8" key="2">
    <citation type="submission" date="2025-08" db="UniProtKB">
        <authorList>
            <consortium name="Ensembl"/>
        </authorList>
    </citation>
    <scope>IDENTIFICATION</scope>
</reference>
<dbReference type="SMART" id="SM00220">
    <property type="entry name" value="S_TKc"/>
    <property type="match status" value="1"/>
</dbReference>
<dbReference type="GO" id="GO:0004674">
    <property type="term" value="F:protein serine/threonine kinase activity"/>
    <property type="evidence" value="ECO:0007669"/>
    <property type="project" value="UniProtKB-KW"/>
</dbReference>
<keyword evidence="4" id="KW-0418">Kinase</keyword>